<dbReference type="GO" id="GO:0006520">
    <property type="term" value="P:amino acid metabolic process"/>
    <property type="evidence" value="ECO:0007669"/>
    <property type="project" value="InterPro"/>
</dbReference>
<feature type="domain" description="Aminotransferase class I/classII large" evidence="6">
    <location>
        <begin position="32"/>
        <end position="377"/>
    </location>
</feature>
<evidence type="ECO:0000313" key="7">
    <source>
        <dbReference type="EMBL" id="TXD31798.1"/>
    </source>
</evidence>
<dbReference type="PANTHER" id="PTHR46383:SF1">
    <property type="entry name" value="ASPARTATE AMINOTRANSFERASE"/>
    <property type="match status" value="1"/>
</dbReference>
<dbReference type="SUPFAM" id="SSF53383">
    <property type="entry name" value="PLP-dependent transferases"/>
    <property type="match status" value="1"/>
</dbReference>
<evidence type="ECO:0000256" key="3">
    <source>
        <dbReference type="ARBA" id="ARBA00022576"/>
    </source>
</evidence>
<evidence type="ECO:0000259" key="6">
    <source>
        <dbReference type="Pfam" id="PF00155"/>
    </source>
</evidence>
<evidence type="ECO:0000256" key="5">
    <source>
        <dbReference type="ARBA" id="ARBA00022898"/>
    </source>
</evidence>
<dbReference type="InterPro" id="IPR015421">
    <property type="entry name" value="PyrdxlP-dep_Trfase_major"/>
</dbReference>
<dbReference type="EMBL" id="VOSL01000145">
    <property type="protein sequence ID" value="TXD31798.1"/>
    <property type="molecule type" value="Genomic_DNA"/>
</dbReference>
<comment type="similarity">
    <text evidence="2">Belongs to the class-I pyridoxal-phosphate-dependent aminotransferase family.</text>
</comment>
<proteinExistence type="inferred from homology"/>
<dbReference type="GO" id="GO:0008483">
    <property type="term" value="F:transaminase activity"/>
    <property type="evidence" value="ECO:0007669"/>
    <property type="project" value="UniProtKB-KW"/>
</dbReference>
<dbReference type="GO" id="GO:0030170">
    <property type="term" value="F:pyridoxal phosphate binding"/>
    <property type="evidence" value="ECO:0007669"/>
    <property type="project" value="InterPro"/>
</dbReference>
<organism evidence="7 8">
    <name type="scientific">Lujinxingia vulgaris</name>
    <dbReference type="NCBI Taxonomy" id="2600176"/>
    <lineage>
        <taxon>Bacteria</taxon>
        <taxon>Deltaproteobacteria</taxon>
        <taxon>Bradymonadales</taxon>
        <taxon>Lujinxingiaceae</taxon>
        <taxon>Lujinxingia</taxon>
    </lineage>
</organism>
<dbReference type="InterPro" id="IPR004839">
    <property type="entry name" value="Aminotransferase_I/II_large"/>
</dbReference>
<keyword evidence="3 7" id="KW-0032">Aminotransferase</keyword>
<dbReference type="OrthoDB" id="9804474at2"/>
<reference evidence="7 8" key="1">
    <citation type="submission" date="2019-08" db="EMBL/GenBank/DDBJ databases">
        <title>Bradymonadales sp. TMQ2.</title>
        <authorList>
            <person name="Liang Q."/>
        </authorList>
    </citation>
    <scope>NUCLEOTIDE SEQUENCE [LARGE SCALE GENOMIC DNA]</scope>
    <source>
        <strain evidence="7 8">TMQ2</strain>
    </source>
</reference>
<gene>
    <name evidence="7" type="ORF">FRC96_20205</name>
</gene>
<accession>A0A5C6WVL5</accession>
<dbReference type="InterPro" id="IPR015424">
    <property type="entry name" value="PyrdxlP-dep_Trfase"/>
</dbReference>
<evidence type="ECO:0000313" key="8">
    <source>
        <dbReference type="Proteomes" id="UP000321046"/>
    </source>
</evidence>
<protein>
    <submittedName>
        <fullName evidence="7">Pyridoxal phosphate-dependent aminotransferase</fullName>
    </submittedName>
</protein>
<dbReference type="Proteomes" id="UP000321046">
    <property type="component" value="Unassembled WGS sequence"/>
</dbReference>
<evidence type="ECO:0000256" key="2">
    <source>
        <dbReference type="ARBA" id="ARBA00007441"/>
    </source>
</evidence>
<dbReference type="PANTHER" id="PTHR46383">
    <property type="entry name" value="ASPARTATE AMINOTRANSFERASE"/>
    <property type="match status" value="1"/>
</dbReference>
<keyword evidence="5" id="KW-0663">Pyridoxal phosphate</keyword>
<dbReference type="Gene3D" id="3.40.640.10">
    <property type="entry name" value="Type I PLP-dependent aspartate aminotransferase-like (Major domain)"/>
    <property type="match status" value="1"/>
</dbReference>
<dbReference type="CDD" id="cd00609">
    <property type="entry name" value="AAT_like"/>
    <property type="match status" value="1"/>
</dbReference>
<comment type="caution">
    <text evidence="7">The sequence shown here is derived from an EMBL/GenBank/DDBJ whole genome shotgun (WGS) entry which is preliminary data.</text>
</comment>
<sequence>MSARRPLSPSARALAIEPTLIRALRAGMGPETIDFGLGQTDLPVSAAAARGAASVLHSGARAPYTPNAGLGEARAAVASHVGCAPDEVMLTCGVQEALAVSLLGLVEAGDEVLVPDPGFPAYANLVRACGATPVAYPLAPPAASGEPWALDLDAIAERIGPSSRLIILNNPSNPTGSLHRGEELGRLAALIERHDLAWLEDAIYKDYIWSGVFATLSSLESMQARGVRVSGLSKSHHVMGWRIGWMVAPAETIAALTPLHQHLVTCAPLPAQLALIEALKTHEEAMADARVILASRRQTVQRLLGSVEGLKVGAMQGAFYAFVDVRPWQGHFGSSRALAEALLADQDVLVIPGEGFGERGQGFVRIAYTVGEPALSQGLSRITSFLEAHRV</sequence>
<dbReference type="AlphaFoldDB" id="A0A5C6WVL5"/>
<evidence type="ECO:0000256" key="1">
    <source>
        <dbReference type="ARBA" id="ARBA00001933"/>
    </source>
</evidence>
<keyword evidence="4 7" id="KW-0808">Transferase</keyword>
<evidence type="ECO:0000256" key="4">
    <source>
        <dbReference type="ARBA" id="ARBA00022679"/>
    </source>
</evidence>
<dbReference type="Pfam" id="PF00155">
    <property type="entry name" value="Aminotran_1_2"/>
    <property type="match status" value="1"/>
</dbReference>
<name>A0A5C6WVL5_9DELT</name>
<comment type="cofactor">
    <cofactor evidence="1">
        <name>pyridoxal 5'-phosphate</name>
        <dbReference type="ChEBI" id="CHEBI:597326"/>
    </cofactor>
</comment>
<dbReference type="InterPro" id="IPR050596">
    <property type="entry name" value="AspAT/PAT-like"/>
</dbReference>
<dbReference type="RefSeq" id="WP_146977294.1">
    <property type="nucleotide sequence ID" value="NZ_VOSL01000145.1"/>
</dbReference>